<keyword evidence="4" id="KW-1185">Reference proteome</keyword>
<dbReference type="InterPro" id="IPR016054">
    <property type="entry name" value="LY6_UPA_recep-like"/>
</dbReference>
<feature type="chain" id="PRO_5020275284" description="UPAR/Ly6 domain-containing protein" evidence="1">
    <location>
        <begin position="19"/>
        <end position="135"/>
    </location>
</feature>
<reference evidence="3 4" key="1">
    <citation type="submission" date="2019-01" db="EMBL/GenBank/DDBJ databases">
        <title>Genome Assembly of Collichthys lucidus.</title>
        <authorList>
            <person name="Cai M."/>
            <person name="Xiao S."/>
        </authorList>
    </citation>
    <scope>NUCLEOTIDE SEQUENCE [LARGE SCALE GENOMIC DNA]</scope>
    <source>
        <strain evidence="3">JT15FE1705JMU</strain>
        <tissue evidence="3">Muscle</tissue>
    </source>
</reference>
<dbReference type="SUPFAM" id="SSF57302">
    <property type="entry name" value="Snake toxin-like"/>
    <property type="match status" value="2"/>
</dbReference>
<feature type="signal peptide" evidence="1">
    <location>
        <begin position="1"/>
        <end position="18"/>
    </location>
</feature>
<evidence type="ECO:0000259" key="2">
    <source>
        <dbReference type="Pfam" id="PF00021"/>
    </source>
</evidence>
<dbReference type="AlphaFoldDB" id="A0A4U5UUP2"/>
<evidence type="ECO:0000256" key="1">
    <source>
        <dbReference type="SAM" id="SignalP"/>
    </source>
</evidence>
<dbReference type="InterPro" id="IPR045860">
    <property type="entry name" value="Snake_toxin-like_sf"/>
</dbReference>
<organism evidence="3 4">
    <name type="scientific">Collichthys lucidus</name>
    <name type="common">Big head croaker</name>
    <name type="synonym">Sciaena lucida</name>
    <dbReference type="NCBI Taxonomy" id="240159"/>
    <lineage>
        <taxon>Eukaryota</taxon>
        <taxon>Metazoa</taxon>
        <taxon>Chordata</taxon>
        <taxon>Craniata</taxon>
        <taxon>Vertebrata</taxon>
        <taxon>Euteleostomi</taxon>
        <taxon>Actinopterygii</taxon>
        <taxon>Neopterygii</taxon>
        <taxon>Teleostei</taxon>
        <taxon>Neoteleostei</taxon>
        <taxon>Acanthomorphata</taxon>
        <taxon>Eupercaria</taxon>
        <taxon>Sciaenidae</taxon>
        <taxon>Collichthys</taxon>
    </lineage>
</organism>
<dbReference type="Gene3D" id="2.10.60.10">
    <property type="entry name" value="CD59"/>
    <property type="match status" value="1"/>
</dbReference>
<keyword evidence="1" id="KW-0732">Signal</keyword>
<gene>
    <name evidence="3" type="ORF">D9C73_012864</name>
</gene>
<accession>A0A4U5UUP2</accession>
<feature type="domain" description="UPAR/Ly6" evidence="2">
    <location>
        <begin position="54"/>
        <end position="87"/>
    </location>
</feature>
<protein>
    <recommendedName>
        <fullName evidence="2">UPAR/Ly6 domain-containing protein</fullName>
    </recommendedName>
</protein>
<dbReference type="EMBL" id="CM014088">
    <property type="protein sequence ID" value="TKS78310.1"/>
    <property type="molecule type" value="Genomic_DNA"/>
</dbReference>
<evidence type="ECO:0000313" key="3">
    <source>
        <dbReference type="EMBL" id="TKS78310.1"/>
    </source>
</evidence>
<evidence type="ECO:0000313" key="4">
    <source>
        <dbReference type="Proteomes" id="UP000298787"/>
    </source>
</evidence>
<dbReference type="Pfam" id="PF00021">
    <property type="entry name" value="UPAR_LY6"/>
    <property type="match status" value="2"/>
</dbReference>
<feature type="domain" description="UPAR/Ly6" evidence="2">
    <location>
        <begin position="18"/>
        <end position="52"/>
    </location>
</feature>
<proteinExistence type="predicted"/>
<dbReference type="Proteomes" id="UP000298787">
    <property type="component" value="Chromosome 11"/>
</dbReference>
<sequence>MKFYGVLLLLVTLSAAYALKCYNCITSDPKDCTSIGTCPPNWDRCATIEMNAYGLKCYLCVTSNPKDCTLIGTCAPGLDRCATIEMNGNIIKGCENSALCISPIKCCKGDLCNGAIPTGSSVLLLLVSSIIAVFL</sequence>
<name>A0A4U5UUP2_COLLU</name>